<evidence type="ECO:0000256" key="2">
    <source>
        <dbReference type="ARBA" id="ARBA00022448"/>
    </source>
</evidence>
<dbReference type="GO" id="GO:0016020">
    <property type="term" value="C:membrane"/>
    <property type="evidence" value="ECO:0007669"/>
    <property type="project" value="UniProtKB-SubCell"/>
</dbReference>
<dbReference type="InterPro" id="IPR027417">
    <property type="entry name" value="P-loop_NTPase"/>
</dbReference>
<dbReference type="GO" id="GO:0140359">
    <property type="term" value="F:ABC-type transporter activity"/>
    <property type="evidence" value="ECO:0007669"/>
    <property type="project" value="InterPro"/>
</dbReference>
<dbReference type="InterPro" id="IPR003593">
    <property type="entry name" value="AAA+_ATPase"/>
</dbReference>
<dbReference type="PROSITE" id="PS00211">
    <property type="entry name" value="ABC_TRANSPORTER_1"/>
    <property type="match status" value="1"/>
</dbReference>
<protein>
    <recommendedName>
        <fullName evidence="10">ABC transporter domain-containing protein</fullName>
    </recommendedName>
</protein>
<name>A0A7S3VGC5_9STRA</name>
<dbReference type="EMBL" id="HBIO01031020">
    <property type="protein sequence ID" value="CAE0478911.1"/>
    <property type="molecule type" value="Transcribed_RNA"/>
</dbReference>
<dbReference type="Gene3D" id="3.40.50.300">
    <property type="entry name" value="P-loop containing nucleotide triphosphate hydrolases"/>
    <property type="match status" value="1"/>
</dbReference>
<evidence type="ECO:0000256" key="5">
    <source>
        <dbReference type="ARBA" id="ARBA00022840"/>
    </source>
</evidence>
<feature type="transmembrane region" description="Helical" evidence="8">
    <location>
        <begin position="527"/>
        <end position="545"/>
    </location>
</feature>
<evidence type="ECO:0000256" key="1">
    <source>
        <dbReference type="ARBA" id="ARBA00004141"/>
    </source>
</evidence>
<organism evidence="11">
    <name type="scientific">Chaetoceros debilis</name>
    <dbReference type="NCBI Taxonomy" id="122233"/>
    <lineage>
        <taxon>Eukaryota</taxon>
        <taxon>Sar</taxon>
        <taxon>Stramenopiles</taxon>
        <taxon>Ochrophyta</taxon>
        <taxon>Bacillariophyta</taxon>
        <taxon>Coscinodiscophyceae</taxon>
        <taxon>Chaetocerotophycidae</taxon>
        <taxon>Chaetocerotales</taxon>
        <taxon>Chaetocerotaceae</taxon>
        <taxon>Chaetoceros</taxon>
    </lineage>
</organism>
<dbReference type="SMART" id="SM00382">
    <property type="entry name" value="AAA"/>
    <property type="match status" value="1"/>
</dbReference>
<dbReference type="GO" id="GO:0016887">
    <property type="term" value="F:ATP hydrolysis activity"/>
    <property type="evidence" value="ECO:0007669"/>
    <property type="project" value="InterPro"/>
</dbReference>
<gene>
    <name evidence="11" type="ORF">CDEB00056_LOCUS23764</name>
</gene>
<dbReference type="Pfam" id="PF01061">
    <property type="entry name" value="ABC2_membrane"/>
    <property type="match status" value="1"/>
</dbReference>
<reference evidence="11" key="1">
    <citation type="submission" date="2021-01" db="EMBL/GenBank/DDBJ databases">
        <authorList>
            <person name="Corre E."/>
            <person name="Pelletier E."/>
            <person name="Niang G."/>
            <person name="Scheremetjew M."/>
            <person name="Finn R."/>
            <person name="Kale V."/>
            <person name="Holt S."/>
            <person name="Cochrane G."/>
            <person name="Meng A."/>
            <person name="Brown T."/>
            <person name="Cohen L."/>
        </authorList>
    </citation>
    <scope>NUCLEOTIDE SEQUENCE</scope>
    <source>
        <strain evidence="11">MM31A-1</strain>
    </source>
</reference>
<dbReference type="AlphaFoldDB" id="A0A7S3VGC5"/>
<feature type="domain" description="ABC transporter" evidence="10">
    <location>
        <begin position="30"/>
        <end position="291"/>
    </location>
</feature>
<keyword evidence="7 8" id="KW-0472">Membrane</keyword>
<evidence type="ECO:0000256" key="9">
    <source>
        <dbReference type="SAM" id="SignalP"/>
    </source>
</evidence>
<evidence type="ECO:0000256" key="3">
    <source>
        <dbReference type="ARBA" id="ARBA00022692"/>
    </source>
</evidence>
<dbReference type="InterPro" id="IPR017871">
    <property type="entry name" value="ABC_transporter-like_CS"/>
</dbReference>
<evidence type="ECO:0000256" key="8">
    <source>
        <dbReference type="SAM" id="Phobius"/>
    </source>
</evidence>
<dbReference type="InterPro" id="IPR050352">
    <property type="entry name" value="ABCG_transporters"/>
</dbReference>
<evidence type="ECO:0000313" key="11">
    <source>
        <dbReference type="EMBL" id="CAE0478911.1"/>
    </source>
</evidence>
<dbReference type="SUPFAM" id="SSF52540">
    <property type="entry name" value="P-loop containing nucleoside triphosphate hydrolases"/>
    <property type="match status" value="1"/>
</dbReference>
<evidence type="ECO:0000259" key="10">
    <source>
        <dbReference type="PROSITE" id="PS50893"/>
    </source>
</evidence>
<feature type="signal peptide" evidence="9">
    <location>
        <begin position="1"/>
        <end position="20"/>
    </location>
</feature>
<dbReference type="Pfam" id="PF00005">
    <property type="entry name" value="ABC_tran"/>
    <property type="match status" value="1"/>
</dbReference>
<keyword evidence="9" id="KW-0732">Signal</keyword>
<comment type="subcellular location">
    <subcellularLocation>
        <location evidence="1">Membrane</location>
        <topology evidence="1">Multi-pass membrane protein</topology>
    </subcellularLocation>
</comment>
<evidence type="ECO:0000256" key="7">
    <source>
        <dbReference type="ARBA" id="ARBA00023136"/>
    </source>
</evidence>
<feature type="transmembrane region" description="Helical" evidence="8">
    <location>
        <begin position="496"/>
        <end position="521"/>
    </location>
</feature>
<evidence type="ECO:0000256" key="4">
    <source>
        <dbReference type="ARBA" id="ARBA00022741"/>
    </source>
</evidence>
<feature type="transmembrane region" description="Helical" evidence="8">
    <location>
        <begin position="421"/>
        <end position="442"/>
    </location>
</feature>
<keyword evidence="3 8" id="KW-0812">Transmembrane</keyword>
<dbReference type="InterPro" id="IPR043926">
    <property type="entry name" value="ABCG_dom"/>
</dbReference>
<keyword evidence="6 8" id="KW-1133">Transmembrane helix</keyword>
<dbReference type="InterPro" id="IPR013525">
    <property type="entry name" value="ABC2_TM"/>
</dbReference>
<evidence type="ECO:0000256" key="6">
    <source>
        <dbReference type="ARBA" id="ARBA00022989"/>
    </source>
</evidence>
<dbReference type="PANTHER" id="PTHR48041">
    <property type="entry name" value="ABC TRANSPORTER G FAMILY MEMBER 28"/>
    <property type="match status" value="1"/>
</dbReference>
<sequence>MRSLTLILAIFLVPVQFSKGFLLEDERDGLRWRDLSVSIPQKRWGIRNTTPSYTSKFLLHPSCGFIKNGHVTAIIGPSGAGKSTLIAALSGTTQKGSKDVSGSVWIDSKDDKKTVLSISSGDIALLQQHDAFFDMLTAREVLSLATFLQLNINHEEQQDLVDHIMDSLGLRHVESNRIGSQAGSGSCRLSGGERRRLSVALELVSTPRIFVADEPTTGLDSSQAKKVFDIIADAAKERNIPCICSIHQPRASIWKRIDSFILLAPGGKMIYMGDRDKAIVYFSRLGYKCPPETTPAEFFIDLVTIDTEDKDVADEDLKRIEYLATAFQQSQEMIINQNIDFWAPPDSTTSDISLSNRRHNRPFFRRLAALFRRSLRQNFRDFKVNCLRSLASLGLARLFSELFSGVKKGTSLAKSVADRTAILSFGVINMTMMSLMKTLNLFGKEKNVVSREQMRNHYTSFDYLITKAAAEFPLDMVFSTMFAAALKHFTCLRLPLSTLCGTFSLMTVAAASLGFAIGSFTDGVDEAMTVGMPIMVVLMAVGIINPSGVDTSVKKPWYIQLLQKFSPIGMAIESLVIAEYKGMKFDDDGQRWRVRDLPKMGGLALVRNGDQVVDALGLSSKTYNGVMWDLATVSAFNLVVSWIGLSLSCGSHFTHASGETPILETISTIEITKR</sequence>
<keyword evidence="4" id="KW-0547">Nucleotide-binding</keyword>
<keyword evidence="2" id="KW-0813">Transport</keyword>
<feature type="chain" id="PRO_5031152366" description="ABC transporter domain-containing protein" evidence="9">
    <location>
        <begin position="21"/>
        <end position="674"/>
    </location>
</feature>
<dbReference type="Pfam" id="PF19055">
    <property type="entry name" value="ABC2_membrane_7"/>
    <property type="match status" value="1"/>
</dbReference>
<keyword evidence="5" id="KW-0067">ATP-binding</keyword>
<accession>A0A7S3VGC5</accession>
<dbReference type="GO" id="GO:0005524">
    <property type="term" value="F:ATP binding"/>
    <property type="evidence" value="ECO:0007669"/>
    <property type="project" value="UniProtKB-KW"/>
</dbReference>
<proteinExistence type="predicted"/>
<dbReference type="PANTHER" id="PTHR48041:SF139">
    <property type="entry name" value="PROTEIN SCARLET"/>
    <property type="match status" value="1"/>
</dbReference>
<dbReference type="InterPro" id="IPR003439">
    <property type="entry name" value="ABC_transporter-like_ATP-bd"/>
</dbReference>
<dbReference type="PROSITE" id="PS50893">
    <property type="entry name" value="ABC_TRANSPORTER_2"/>
    <property type="match status" value="1"/>
</dbReference>